<feature type="domain" description="CHAT" evidence="1">
    <location>
        <begin position="23"/>
        <end position="206"/>
    </location>
</feature>
<organism evidence="2 3">
    <name type="scientific">Lasiosphaeria ovina</name>
    <dbReference type="NCBI Taxonomy" id="92902"/>
    <lineage>
        <taxon>Eukaryota</taxon>
        <taxon>Fungi</taxon>
        <taxon>Dikarya</taxon>
        <taxon>Ascomycota</taxon>
        <taxon>Pezizomycotina</taxon>
        <taxon>Sordariomycetes</taxon>
        <taxon>Sordariomycetidae</taxon>
        <taxon>Sordariales</taxon>
        <taxon>Lasiosphaeriaceae</taxon>
        <taxon>Lasiosphaeria</taxon>
    </lineage>
</organism>
<dbReference type="Pfam" id="PF12770">
    <property type="entry name" value="CHAT"/>
    <property type="match status" value="1"/>
</dbReference>
<evidence type="ECO:0000259" key="1">
    <source>
        <dbReference type="Pfam" id="PF12770"/>
    </source>
</evidence>
<accession>A0AAE0KGC8</accession>
<name>A0AAE0KGC8_9PEZI</name>
<keyword evidence="3" id="KW-1185">Reference proteome</keyword>
<reference evidence="2" key="2">
    <citation type="submission" date="2023-06" db="EMBL/GenBank/DDBJ databases">
        <authorList>
            <consortium name="Lawrence Berkeley National Laboratory"/>
            <person name="Haridas S."/>
            <person name="Hensen N."/>
            <person name="Bonometti L."/>
            <person name="Westerberg I."/>
            <person name="Brannstrom I.O."/>
            <person name="Guillou S."/>
            <person name="Cros-Aarteil S."/>
            <person name="Calhoun S."/>
            <person name="Kuo A."/>
            <person name="Mondo S."/>
            <person name="Pangilinan J."/>
            <person name="Riley R."/>
            <person name="Labutti K."/>
            <person name="Andreopoulos B."/>
            <person name="Lipzen A."/>
            <person name="Chen C."/>
            <person name="Yanf M."/>
            <person name="Daum C."/>
            <person name="Ng V."/>
            <person name="Clum A."/>
            <person name="Steindorff A."/>
            <person name="Ohm R."/>
            <person name="Martin F."/>
            <person name="Silar P."/>
            <person name="Natvig D."/>
            <person name="Lalanne C."/>
            <person name="Gautier V."/>
            <person name="Ament-Velasquez S.L."/>
            <person name="Kruys A."/>
            <person name="Hutchinson M.I."/>
            <person name="Powell A.J."/>
            <person name="Barry K."/>
            <person name="Miller A.N."/>
            <person name="Grigoriev I.V."/>
            <person name="Debuchy R."/>
            <person name="Gladieux P."/>
            <person name="Thoren M.H."/>
            <person name="Johannesson H."/>
        </authorList>
    </citation>
    <scope>NUCLEOTIDE SEQUENCE</scope>
    <source>
        <strain evidence="2">CBS 958.72</strain>
    </source>
</reference>
<gene>
    <name evidence="2" type="ORF">B0T24DRAFT_648295</name>
</gene>
<protein>
    <submittedName>
        <fullName evidence="2">CHAT domain-containing protein</fullName>
    </submittedName>
</protein>
<dbReference type="AlphaFoldDB" id="A0AAE0KGC8"/>
<evidence type="ECO:0000313" key="2">
    <source>
        <dbReference type="EMBL" id="KAK3376293.1"/>
    </source>
</evidence>
<dbReference type="InterPro" id="IPR024983">
    <property type="entry name" value="CHAT_dom"/>
</dbReference>
<dbReference type="EMBL" id="JAULSN010000003">
    <property type="protein sequence ID" value="KAK3376293.1"/>
    <property type="molecule type" value="Genomic_DNA"/>
</dbReference>
<sequence length="207" mass="22772">MEKTSGKKDLPFLQVATPLPYRDDVLSALDSCDIFHFAGHGLTNSSDPSERSLVLRDGPLTVASLFEKKLHSHKPFLAYLSACGTGQVGHEELIDEGLHLIAACQLAGFQHVIGTLWSVNDKFCVDVAAETYGWMQQRGVSDESVSEGLRRASRGLSVSKRGSTRVHDVNQMAMEPSRSQAKAREPRDVLSCDETPLYWAPFVHFGV</sequence>
<proteinExistence type="predicted"/>
<dbReference type="Proteomes" id="UP001287356">
    <property type="component" value="Unassembled WGS sequence"/>
</dbReference>
<evidence type="ECO:0000313" key="3">
    <source>
        <dbReference type="Proteomes" id="UP001287356"/>
    </source>
</evidence>
<comment type="caution">
    <text evidence="2">The sequence shown here is derived from an EMBL/GenBank/DDBJ whole genome shotgun (WGS) entry which is preliminary data.</text>
</comment>
<reference evidence="2" key="1">
    <citation type="journal article" date="2023" name="Mol. Phylogenet. Evol.">
        <title>Genome-scale phylogeny and comparative genomics of the fungal order Sordariales.</title>
        <authorList>
            <person name="Hensen N."/>
            <person name="Bonometti L."/>
            <person name="Westerberg I."/>
            <person name="Brannstrom I.O."/>
            <person name="Guillou S."/>
            <person name="Cros-Aarteil S."/>
            <person name="Calhoun S."/>
            <person name="Haridas S."/>
            <person name="Kuo A."/>
            <person name="Mondo S."/>
            <person name="Pangilinan J."/>
            <person name="Riley R."/>
            <person name="LaButti K."/>
            <person name="Andreopoulos B."/>
            <person name="Lipzen A."/>
            <person name="Chen C."/>
            <person name="Yan M."/>
            <person name="Daum C."/>
            <person name="Ng V."/>
            <person name="Clum A."/>
            <person name="Steindorff A."/>
            <person name="Ohm R.A."/>
            <person name="Martin F."/>
            <person name="Silar P."/>
            <person name="Natvig D.O."/>
            <person name="Lalanne C."/>
            <person name="Gautier V."/>
            <person name="Ament-Velasquez S.L."/>
            <person name="Kruys A."/>
            <person name="Hutchinson M.I."/>
            <person name="Powell A.J."/>
            <person name="Barry K."/>
            <person name="Miller A.N."/>
            <person name="Grigoriev I.V."/>
            <person name="Debuchy R."/>
            <person name="Gladieux P."/>
            <person name="Hiltunen Thoren M."/>
            <person name="Johannesson H."/>
        </authorList>
    </citation>
    <scope>NUCLEOTIDE SEQUENCE</scope>
    <source>
        <strain evidence="2">CBS 958.72</strain>
    </source>
</reference>